<keyword evidence="2" id="KW-1185">Reference proteome</keyword>
<dbReference type="RefSeq" id="WP_345532589.1">
    <property type="nucleotide sequence ID" value="NZ_BAABLD010000008.1"/>
</dbReference>
<dbReference type="EMBL" id="BAABLD010000008">
    <property type="protein sequence ID" value="GAA5164369.1"/>
    <property type="molecule type" value="Genomic_DNA"/>
</dbReference>
<evidence type="ECO:0000313" key="1">
    <source>
        <dbReference type="EMBL" id="GAA5164369.1"/>
    </source>
</evidence>
<sequence>MLAAKSLQHVDFSQAGQCLGVLRALNPTDVDESLAVLGHLLDGMIVHPPEPAEHLQVLEEMRTTLDFVMAQASQRYVARPLPPASEEDERLQRVVASWTAMAKSYSIVAQRSALDPGFTDRRALLTHRRIQYSALAMMEYYRARREMPPGLWRDLHTLYLAAERAGHADVRVADALNEVWGAQSAQEAYVALLLVDASIPSGRTPRELVWILRWAQRFAPYCTILVEAQPRPDKATKFALDVEADHGLRPVGLIPANAKTRNIDTKRLAAHIQAVVSQLKKGVTPASLGLGDDCVQPACSRLLVSLYRPWGHAAAGRKFPRKRTNAEVLLCVDQQAIAFFLEGREFSQPNDGRVTSFSDTQVIRTFGDRIDADLTPEALRSRAAQLGYVQEENWHINDQSLTGYRISRSRGASRVEHRQLVGLRNDPAAPMLLAEVSWLQFQNNGSLQAGVSVLPGPPKVVAVRLHLGDRSARERYRMGFAIPAVPSLKTDESLIVPAGWFLVGRRVEVYSEGPWFARMEKLISRGANFDRVSFTREPRPDSLD</sequence>
<reference evidence="2" key="1">
    <citation type="journal article" date="2019" name="Int. J. Syst. Evol. Microbiol.">
        <title>The Global Catalogue of Microorganisms (GCM) 10K type strain sequencing project: providing services to taxonomists for standard genome sequencing and annotation.</title>
        <authorList>
            <consortium name="The Broad Institute Genomics Platform"/>
            <consortium name="The Broad Institute Genome Sequencing Center for Infectious Disease"/>
            <person name="Wu L."/>
            <person name="Ma J."/>
        </authorList>
    </citation>
    <scope>NUCLEOTIDE SEQUENCE [LARGE SCALE GENOMIC DNA]</scope>
    <source>
        <strain evidence="2">JCM 18715</strain>
    </source>
</reference>
<name>A0ABP9QMJ7_9RHOO</name>
<comment type="caution">
    <text evidence="1">The sequence shown here is derived from an EMBL/GenBank/DDBJ whole genome shotgun (WGS) entry which is preliminary data.</text>
</comment>
<gene>
    <name evidence="1" type="ORF">GCM10025770_18110</name>
</gene>
<proteinExistence type="predicted"/>
<evidence type="ECO:0000313" key="2">
    <source>
        <dbReference type="Proteomes" id="UP001500547"/>
    </source>
</evidence>
<protein>
    <submittedName>
        <fullName evidence="1">Uncharacterized protein</fullName>
    </submittedName>
</protein>
<accession>A0ABP9QMJ7</accession>
<organism evidence="1 2">
    <name type="scientific">Viridibacterium curvum</name>
    <dbReference type="NCBI Taxonomy" id="1101404"/>
    <lineage>
        <taxon>Bacteria</taxon>
        <taxon>Pseudomonadati</taxon>
        <taxon>Pseudomonadota</taxon>
        <taxon>Betaproteobacteria</taxon>
        <taxon>Rhodocyclales</taxon>
        <taxon>Rhodocyclaceae</taxon>
        <taxon>Viridibacterium</taxon>
    </lineage>
</organism>
<dbReference type="Proteomes" id="UP001500547">
    <property type="component" value="Unassembled WGS sequence"/>
</dbReference>